<dbReference type="Proteomes" id="UP000298714">
    <property type="component" value="Chromosome"/>
</dbReference>
<gene>
    <name evidence="1" type="ORF">E6W36_06725</name>
</gene>
<evidence type="ECO:0000313" key="1">
    <source>
        <dbReference type="EMBL" id="QCI79356.1"/>
    </source>
</evidence>
<name>A0A4D7CBC6_9SPHN</name>
<sequence length="378" mass="42360">MAKFSQGIQDFNPTMPDRDPYLLAATPPMLAGLFSKIDSVTFLRVYSPSVDHWEVLMLVDANPCGDYPTWDKHPKVPASVVRFLDKNSNPVEVLYPDAGKPKTSVEVPACSRFQIPYFENKRPPLRKNLRELILGTDENASFGQKKFFVAPEPILSNARFNSTNWTRVPESYYNITGPLQASLWQKPDWARGGEAAEIGLYPDELAYWLARAVKPGADPQPYERAWRNKADATFSQPLFYRKGRLSGPLTATDEFKNVTLAYTSDGRPYFYPGSGIDSPVGHLSVGNIPVNSPDYPYAKGAVWGLDSNHTPNYVYGAYVLTGAFRYLLALQALPFMHIFNSTPFGRQGARMLASEVQNRGIAWTLRDIYFAQKALGRP</sequence>
<organism evidence="1 2">
    <name type="scientific">Hankyongella ginsenosidimutans</name>
    <dbReference type="NCBI Taxonomy" id="1763828"/>
    <lineage>
        <taxon>Bacteria</taxon>
        <taxon>Pseudomonadati</taxon>
        <taxon>Pseudomonadota</taxon>
        <taxon>Alphaproteobacteria</taxon>
        <taxon>Sphingomonadales</taxon>
        <taxon>Sphingomonadaceae</taxon>
        <taxon>Hankyongella</taxon>
    </lineage>
</organism>
<proteinExistence type="predicted"/>
<dbReference type="EMBL" id="CP039704">
    <property type="protein sequence ID" value="QCI79356.1"/>
    <property type="molecule type" value="Genomic_DNA"/>
</dbReference>
<keyword evidence="2" id="KW-1185">Reference proteome</keyword>
<dbReference type="RefSeq" id="WP_222874190.1">
    <property type="nucleotide sequence ID" value="NZ_CP039704.1"/>
</dbReference>
<evidence type="ECO:0000313" key="2">
    <source>
        <dbReference type="Proteomes" id="UP000298714"/>
    </source>
</evidence>
<accession>A0A4D7CBC6</accession>
<dbReference type="KEGG" id="hgn:E6W36_06725"/>
<protein>
    <submittedName>
        <fullName evidence="1">Uncharacterized protein</fullName>
    </submittedName>
</protein>
<reference evidence="2" key="1">
    <citation type="submission" date="2019-04" db="EMBL/GenBank/DDBJ databases">
        <title>Complete genome sequence of Sphingomonas sp. W1-2-3.</title>
        <authorList>
            <person name="Im W.T."/>
        </authorList>
    </citation>
    <scope>NUCLEOTIDE SEQUENCE [LARGE SCALE GENOMIC DNA]</scope>
    <source>
        <strain evidence="2">W1-2-3</strain>
    </source>
</reference>
<dbReference type="AlphaFoldDB" id="A0A4D7CBC6"/>